<dbReference type="EMBL" id="QDGZ01000002">
    <property type="protein sequence ID" value="PVG83674.1"/>
    <property type="molecule type" value="Genomic_DNA"/>
</dbReference>
<reference evidence="6 7" key="1">
    <citation type="submission" date="2018-04" db="EMBL/GenBank/DDBJ databases">
        <title>Genome of Nocardioides gansuensis WSJ-1.</title>
        <authorList>
            <person name="Wu S."/>
            <person name="Wang G."/>
        </authorList>
    </citation>
    <scope>NUCLEOTIDE SEQUENCE [LARGE SCALE GENOMIC DNA]</scope>
    <source>
        <strain evidence="6 7">WSJ-1</strain>
    </source>
</reference>
<dbReference type="AlphaFoldDB" id="A0A2T8FD91"/>
<feature type="compositionally biased region" description="Basic and acidic residues" evidence="4">
    <location>
        <begin position="1"/>
        <end position="17"/>
    </location>
</feature>
<keyword evidence="3" id="KW-0067">ATP-binding</keyword>
<dbReference type="Pfam" id="PF02682">
    <property type="entry name" value="CT_C_D"/>
    <property type="match status" value="1"/>
</dbReference>
<dbReference type="GO" id="GO:0016787">
    <property type="term" value="F:hydrolase activity"/>
    <property type="evidence" value="ECO:0007669"/>
    <property type="project" value="UniProtKB-KW"/>
</dbReference>
<keyword evidence="7" id="KW-1185">Reference proteome</keyword>
<evidence type="ECO:0000256" key="2">
    <source>
        <dbReference type="ARBA" id="ARBA00022801"/>
    </source>
</evidence>
<keyword evidence="1" id="KW-0547">Nucleotide-binding</keyword>
<protein>
    <submittedName>
        <fullName evidence="6">Allophanate hydrolase</fullName>
    </submittedName>
</protein>
<evidence type="ECO:0000313" key="7">
    <source>
        <dbReference type="Proteomes" id="UP000246018"/>
    </source>
</evidence>
<evidence type="ECO:0000259" key="5">
    <source>
        <dbReference type="SMART" id="SM00796"/>
    </source>
</evidence>
<feature type="domain" description="Carboxyltransferase" evidence="5">
    <location>
        <begin position="23"/>
        <end position="207"/>
    </location>
</feature>
<dbReference type="PANTHER" id="PTHR34698:SF2">
    <property type="entry name" value="5-OXOPROLINASE SUBUNIT B"/>
    <property type="match status" value="1"/>
</dbReference>
<feature type="region of interest" description="Disordered" evidence="4">
    <location>
        <begin position="1"/>
        <end position="20"/>
    </location>
</feature>
<accession>A0A2T8FD91</accession>
<dbReference type="InterPro" id="IPR029000">
    <property type="entry name" value="Cyclophilin-like_dom_sf"/>
</dbReference>
<gene>
    <name evidence="6" type="ORF">DDE18_04940</name>
</gene>
<sequence length="219" mass="22971">MLPRDTRGRPRRPRDEPVLDGPVHITQVGPRAALVEVADAAEALSLAGWVRGRVAAEEVVPAARTVLLDGLGPGTDLAALLAGWSPEVPAPPGPWVTVPVVYDGPDLEAVAAHWGCSAGDVVVRHTAHVFVSAFCGFSPGFAYLSGLPTELAVPRLASPRTRVEAGSVALADAWCGIYPTASPGGWQVIGRTDLTLWDPTREQPALLAPGTRVRFVEAS</sequence>
<name>A0A2T8FD91_9ACTN</name>
<evidence type="ECO:0000256" key="3">
    <source>
        <dbReference type="ARBA" id="ARBA00022840"/>
    </source>
</evidence>
<dbReference type="InterPro" id="IPR010016">
    <property type="entry name" value="PxpB"/>
</dbReference>
<keyword evidence="2 6" id="KW-0378">Hydrolase</keyword>
<dbReference type="InterPro" id="IPR003833">
    <property type="entry name" value="CT_C_D"/>
</dbReference>
<dbReference type="Gene3D" id="3.30.1360.40">
    <property type="match status" value="1"/>
</dbReference>
<evidence type="ECO:0000256" key="4">
    <source>
        <dbReference type="SAM" id="MobiDB-lite"/>
    </source>
</evidence>
<proteinExistence type="predicted"/>
<organism evidence="6 7">
    <name type="scientific">Nocardioides gansuensis</name>
    <dbReference type="NCBI Taxonomy" id="2138300"/>
    <lineage>
        <taxon>Bacteria</taxon>
        <taxon>Bacillati</taxon>
        <taxon>Actinomycetota</taxon>
        <taxon>Actinomycetes</taxon>
        <taxon>Propionibacteriales</taxon>
        <taxon>Nocardioidaceae</taxon>
        <taxon>Nocardioides</taxon>
    </lineage>
</organism>
<dbReference type="Proteomes" id="UP000246018">
    <property type="component" value="Unassembled WGS sequence"/>
</dbReference>
<dbReference type="PANTHER" id="PTHR34698">
    <property type="entry name" value="5-OXOPROLINASE SUBUNIT B"/>
    <property type="match status" value="1"/>
</dbReference>
<dbReference type="OrthoDB" id="9778567at2"/>
<dbReference type="SMART" id="SM00796">
    <property type="entry name" value="AHS1"/>
    <property type="match status" value="1"/>
</dbReference>
<dbReference type="SUPFAM" id="SSF50891">
    <property type="entry name" value="Cyclophilin-like"/>
    <property type="match status" value="1"/>
</dbReference>
<comment type="caution">
    <text evidence="6">The sequence shown here is derived from an EMBL/GenBank/DDBJ whole genome shotgun (WGS) entry which is preliminary data.</text>
</comment>
<evidence type="ECO:0000313" key="6">
    <source>
        <dbReference type="EMBL" id="PVG83674.1"/>
    </source>
</evidence>
<dbReference type="GO" id="GO:0005524">
    <property type="term" value="F:ATP binding"/>
    <property type="evidence" value="ECO:0007669"/>
    <property type="project" value="UniProtKB-KW"/>
</dbReference>
<evidence type="ECO:0000256" key="1">
    <source>
        <dbReference type="ARBA" id="ARBA00022741"/>
    </source>
</evidence>
<dbReference type="Gene3D" id="2.40.100.10">
    <property type="entry name" value="Cyclophilin-like"/>
    <property type="match status" value="1"/>
</dbReference>